<name>A0ABY1A9R1_9LACO</name>
<protein>
    <submittedName>
        <fullName evidence="5">Transcriptional regulator, LacI family</fullName>
    </submittedName>
</protein>
<dbReference type="Pfam" id="PF00356">
    <property type="entry name" value="LacI"/>
    <property type="match status" value="1"/>
</dbReference>
<evidence type="ECO:0000259" key="4">
    <source>
        <dbReference type="PROSITE" id="PS50932"/>
    </source>
</evidence>
<evidence type="ECO:0000256" key="1">
    <source>
        <dbReference type="ARBA" id="ARBA00023015"/>
    </source>
</evidence>
<dbReference type="PANTHER" id="PTHR30146:SF149">
    <property type="entry name" value="HTH-TYPE TRANSCRIPTIONAL REGULATOR EBGR"/>
    <property type="match status" value="1"/>
</dbReference>
<dbReference type="EMBL" id="FOCC01000002">
    <property type="protein sequence ID" value="SEM41409.1"/>
    <property type="molecule type" value="Genomic_DNA"/>
</dbReference>
<accession>A0ABY1A9R1</accession>
<evidence type="ECO:0000256" key="2">
    <source>
        <dbReference type="ARBA" id="ARBA00023125"/>
    </source>
</evidence>
<keyword evidence="1" id="KW-0805">Transcription regulation</keyword>
<keyword evidence="3" id="KW-0804">Transcription</keyword>
<dbReference type="PRINTS" id="PR00036">
    <property type="entry name" value="HTHLACI"/>
</dbReference>
<dbReference type="InterPro" id="IPR028082">
    <property type="entry name" value="Peripla_BP_I"/>
</dbReference>
<dbReference type="SUPFAM" id="SSF47413">
    <property type="entry name" value="lambda repressor-like DNA-binding domains"/>
    <property type="match status" value="1"/>
</dbReference>
<dbReference type="SMART" id="SM00354">
    <property type="entry name" value="HTH_LACI"/>
    <property type="match status" value="1"/>
</dbReference>
<dbReference type="PANTHER" id="PTHR30146">
    <property type="entry name" value="LACI-RELATED TRANSCRIPTIONAL REPRESSOR"/>
    <property type="match status" value="1"/>
</dbReference>
<dbReference type="Gene3D" id="3.40.50.2300">
    <property type="match status" value="2"/>
</dbReference>
<organism evidence="5 6">
    <name type="scientific">Ligilactobacillus ruminis</name>
    <dbReference type="NCBI Taxonomy" id="1623"/>
    <lineage>
        <taxon>Bacteria</taxon>
        <taxon>Bacillati</taxon>
        <taxon>Bacillota</taxon>
        <taxon>Bacilli</taxon>
        <taxon>Lactobacillales</taxon>
        <taxon>Lactobacillaceae</taxon>
        <taxon>Ligilactobacillus</taxon>
    </lineage>
</organism>
<evidence type="ECO:0000313" key="5">
    <source>
        <dbReference type="EMBL" id="SEM41409.1"/>
    </source>
</evidence>
<proteinExistence type="predicted"/>
<dbReference type="Proteomes" id="UP000182089">
    <property type="component" value="Unassembled WGS sequence"/>
</dbReference>
<dbReference type="PROSITE" id="PS50932">
    <property type="entry name" value="HTH_LACI_2"/>
    <property type="match status" value="1"/>
</dbReference>
<dbReference type="Gene3D" id="1.10.260.40">
    <property type="entry name" value="lambda repressor-like DNA-binding domains"/>
    <property type="match status" value="1"/>
</dbReference>
<dbReference type="CDD" id="cd01544">
    <property type="entry name" value="PBP1_GalR"/>
    <property type="match status" value="1"/>
</dbReference>
<keyword evidence="2" id="KW-0238">DNA-binding</keyword>
<gene>
    <name evidence="5" type="ORF">SAMN05216431_102135</name>
</gene>
<dbReference type="InterPro" id="IPR010982">
    <property type="entry name" value="Lambda_DNA-bd_dom_sf"/>
</dbReference>
<dbReference type="SUPFAM" id="SSF53822">
    <property type="entry name" value="Periplasmic binding protein-like I"/>
    <property type="match status" value="1"/>
</dbReference>
<dbReference type="InterPro" id="IPR000843">
    <property type="entry name" value="HTH_LacI"/>
</dbReference>
<reference evidence="5 6" key="1">
    <citation type="submission" date="2016-10" db="EMBL/GenBank/DDBJ databases">
        <authorList>
            <person name="Varghese N."/>
            <person name="Submissions S."/>
        </authorList>
    </citation>
    <scope>NUCLEOTIDE SEQUENCE [LARGE SCALE GENOMIC DNA]</scope>
    <source>
        <strain evidence="5 6">WC1T17</strain>
    </source>
</reference>
<dbReference type="PROSITE" id="PS00356">
    <property type="entry name" value="HTH_LACI_1"/>
    <property type="match status" value="1"/>
</dbReference>
<evidence type="ECO:0000313" key="6">
    <source>
        <dbReference type="Proteomes" id="UP000182089"/>
    </source>
</evidence>
<dbReference type="InterPro" id="IPR046335">
    <property type="entry name" value="LacI/GalR-like_sensor"/>
</dbReference>
<dbReference type="CDD" id="cd01392">
    <property type="entry name" value="HTH_LacI"/>
    <property type="match status" value="1"/>
</dbReference>
<sequence>MATIKDIAAKANVSPATVSRVLNYDETMSVSTETRNRIFKVAEELNYVKYKAKPKKASPQKTDTKTIAIIQWYTEQEEINDLYYYAIRIGIEKKAHALGCNVNLIYQDEPLTKATDADGVIAVGKFSPDQIEMIAKTNNNIIFVDSNTLRFGYSCVVADFEGAVDQVIDHFLAHGQQKIGLLAGVEETSDAKTKLLDPRLADFKNKLTSLNLYHPEYVFTGQFLPESGYNMMQQAIKTLKGRLPQAFFAANDAIALGALKALAEYDISVPEQVSLISFNDTSLARYAYPALSSVKVFTEEMGATATKMVLTNLKAKRTIPEMTTLATQLILRASSLN</sequence>
<feature type="domain" description="HTH lacI-type" evidence="4">
    <location>
        <begin position="2"/>
        <end position="57"/>
    </location>
</feature>
<comment type="caution">
    <text evidence="5">The sequence shown here is derived from an EMBL/GenBank/DDBJ whole genome shotgun (WGS) entry which is preliminary data.</text>
</comment>
<evidence type="ECO:0000256" key="3">
    <source>
        <dbReference type="ARBA" id="ARBA00023163"/>
    </source>
</evidence>
<dbReference type="Pfam" id="PF13377">
    <property type="entry name" value="Peripla_BP_3"/>
    <property type="match status" value="1"/>
</dbReference>